<dbReference type="AlphaFoldDB" id="A0A1J4JVC5"/>
<sequence>MATQDYMFKLLVVGESGVGKTCMLLRFADNKFEENFLSTIGVDFKVKEIMVDDKKVKLQIWDSAGQERFRNITASYYRNCSAIIIVYDITNHDSFDRVQQWVTDVRGFVPDAPLLLVGNKCDLEEDRKVTIEEGKGLADKLGFVFLETSAKTALNIENVFMEMSKTLIKQAQDKPQKAQVGKVVDPTKPPKEKRKKNRC</sequence>
<evidence type="ECO:0000256" key="4">
    <source>
        <dbReference type="ARBA" id="ARBA00023134"/>
    </source>
</evidence>
<dbReference type="GeneID" id="94842791"/>
<dbReference type="EMBL" id="MLAK01000910">
    <property type="protein sequence ID" value="OHT01478.1"/>
    <property type="molecule type" value="Genomic_DNA"/>
</dbReference>
<evidence type="ECO:0000313" key="8">
    <source>
        <dbReference type="EMBL" id="OHT01478.1"/>
    </source>
</evidence>
<evidence type="ECO:0000256" key="6">
    <source>
        <dbReference type="ARBA" id="ARBA00023288"/>
    </source>
</evidence>
<accession>A0A1J4JVC5</accession>
<dbReference type="SMART" id="SM00174">
    <property type="entry name" value="RHO"/>
    <property type="match status" value="1"/>
</dbReference>
<dbReference type="InterPro" id="IPR027417">
    <property type="entry name" value="P-loop_NTPase"/>
</dbReference>
<comment type="caution">
    <text evidence="8">The sequence shown here is derived from an EMBL/GenBank/DDBJ whole genome shotgun (WGS) entry which is preliminary data.</text>
</comment>
<dbReference type="PROSITE" id="PS51419">
    <property type="entry name" value="RAB"/>
    <property type="match status" value="1"/>
</dbReference>
<organism evidence="8 9">
    <name type="scientific">Tritrichomonas foetus</name>
    <dbReference type="NCBI Taxonomy" id="1144522"/>
    <lineage>
        <taxon>Eukaryota</taxon>
        <taxon>Metamonada</taxon>
        <taxon>Parabasalia</taxon>
        <taxon>Tritrichomonadida</taxon>
        <taxon>Tritrichomonadidae</taxon>
        <taxon>Tritrichomonas</taxon>
    </lineage>
</organism>
<keyword evidence="6" id="KW-0449">Lipoprotein</keyword>
<reference evidence="8" key="1">
    <citation type="submission" date="2016-10" db="EMBL/GenBank/DDBJ databases">
        <authorList>
            <person name="Benchimol M."/>
            <person name="Almeida L.G."/>
            <person name="Vasconcelos A.T."/>
            <person name="Perreira-Neves A."/>
            <person name="Rosa I.A."/>
            <person name="Tasca T."/>
            <person name="Bogo M.R."/>
            <person name="de Souza W."/>
        </authorList>
    </citation>
    <scope>NUCLEOTIDE SEQUENCE [LARGE SCALE GENOMIC DNA]</scope>
    <source>
        <strain evidence="8">K</strain>
    </source>
</reference>
<comment type="subcellular location">
    <subcellularLocation>
        <location evidence="1">Endomembrane system</location>
    </subcellularLocation>
</comment>
<dbReference type="RefSeq" id="XP_068354614.1">
    <property type="nucleotide sequence ID" value="XM_068508087.1"/>
</dbReference>
<dbReference type="Gene3D" id="3.40.50.300">
    <property type="entry name" value="P-loop containing nucleotide triphosphate hydrolases"/>
    <property type="match status" value="1"/>
</dbReference>
<dbReference type="InterPro" id="IPR050305">
    <property type="entry name" value="Small_GTPase_Rab"/>
</dbReference>
<gene>
    <name evidence="8" type="primary">RIC1</name>
    <name evidence="8" type="ORF">TRFO_31707</name>
</gene>
<dbReference type="SMART" id="SM00176">
    <property type="entry name" value="RAN"/>
    <property type="match status" value="1"/>
</dbReference>
<feature type="region of interest" description="Disordered" evidence="7">
    <location>
        <begin position="171"/>
        <end position="199"/>
    </location>
</feature>
<dbReference type="SMART" id="SM00175">
    <property type="entry name" value="RAB"/>
    <property type="match status" value="1"/>
</dbReference>
<dbReference type="GO" id="GO:0005525">
    <property type="term" value="F:GTP binding"/>
    <property type="evidence" value="ECO:0007669"/>
    <property type="project" value="UniProtKB-KW"/>
</dbReference>
<evidence type="ECO:0000256" key="1">
    <source>
        <dbReference type="ARBA" id="ARBA00004308"/>
    </source>
</evidence>
<keyword evidence="5" id="KW-0472">Membrane</keyword>
<dbReference type="PRINTS" id="PR00449">
    <property type="entry name" value="RASTRNSFRMNG"/>
</dbReference>
<evidence type="ECO:0000313" key="9">
    <source>
        <dbReference type="Proteomes" id="UP000179807"/>
    </source>
</evidence>
<evidence type="ECO:0000256" key="2">
    <source>
        <dbReference type="ARBA" id="ARBA00006270"/>
    </source>
</evidence>
<evidence type="ECO:0000256" key="5">
    <source>
        <dbReference type="ARBA" id="ARBA00023136"/>
    </source>
</evidence>
<dbReference type="CDD" id="cd00154">
    <property type="entry name" value="Rab"/>
    <property type="match status" value="1"/>
</dbReference>
<proteinExistence type="inferred from homology"/>
<keyword evidence="3" id="KW-0547">Nucleotide-binding</keyword>
<keyword evidence="9" id="KW-1185">Reference proteome</keyword>
<dbReference type="FunFam" id="3.40.50.300:FF:000586">
    <property type="entry name" value="Rab family GTPase"/>
    <property type="match status" value="1"/>
</dbReference>
<protein>
    <submittedName>
        <fullName evidence="8">Ras-related protein RIC1</fullName>
    </submittedName>
</protein>
<dbReference type="InterPro" id="IPR001806">
    <property type="entry name" value="Small_GTPase"/>
</dbReference>
<evidence type="ECO:0000256" key="7">
    <source>
        <dbReference type="SAM" id="MobiDB-lite"/>
    </source>
</evidence>
<dbReference type="SUPFAM" id="SSF52540">
    <property type="entry name" value="P-loop containing nucleoside triphosphate hydrolases"/>
    <property type="match status" value="1"/>
</dbReference>
<evidence type="ECO:0000256" key="3">
    <source>
        <dbReference type="ARBA" id="ARBA00022741"/>
    </source>
</evidence>
<dbReference type="SMART" id="SM00173">
    <property type="entry name" value="RAS"/>
    <property type="match status" value="1"/>
</dbReference>
<dbReference type="Proteomes" id="UP000179807">
    <property type="component" value="Unassembled WGS sequence"/>
</dbReference>
<dbReference type="InterPro" id="IPR005225">
    <property type="entry name" value="Small_GTP-bd"/>
</dbReference>
<comment type="similarity">
    <text evidence="2">Belongs to the small GTPase superfamily. Rab family.</text>
</comment>
<dbReference type="VEuPathDB" id="TrichDB:TRFO_31707"/>
<name>A0A1J4JVC5_9EUKA</name>
<dbReference type="OrthoDB" id="9989112at2759"/>
<keyword evidence="4" id="KW-0342">GTP-binding</keyword>
<dbReference type="PANTHER" id="PTHR47980">
    <property type="entry name" value="LD44762P"/>
    <property type="match status" value="1"/>
</dbReference>
<dbReference type="NCBIfam" id="TIGR00231">
    <property type="entry name" value="small_GTP"/>
    <property type="match status" value="1"/>
</dbReference>
<dbReference type="GO" id="GO:0012505">
    <property type="term" value="C:endomembrane system"/>
    <property type="evidence" value="ECO:0007669"/>
    <property type="project" value="UniProtKB-SubCell"/>
</dbReference>
<dbReference type="Pfam" id="PF00071">
    <property type="entry name" value="Ras"/>
    <property type="match status" value="1"/>
</dbReference>
<dbReference type="PROSITE" id="PS51420">
    <property type="entry name" value="RHO"/>
    <property type="match status" value="1"/>
</dbReference>
<dbReference type="GO" id="GO:0003924">
    <property type="term" value="F:GTPase activity"/>
    <property type="evidence" value="ECO:0007669"/>
    <property type="project" value="InterPro"/>
</dbReference>
<dbReference type="PROSITE" id="PS51421">
    <property type="entry name" value="RAS"/>
    <property type="match status" value="1"/>
</dbReference>